<dbReference type="EMBL" id="JARBDR010000394">
    <property type="protein sequence ID" value="KAJ8313235.1"/>
    <property type="molecule type" value="Genomic_DNA"/>
</dbReference>
<organism evidence="9 10">
    <name type="scientific">Tegillarca granosa</name>
    <name type="common">Malaysian cockle</name>
    <name type="synonym">Anadara granosa</name>
    <dbReference type="NCBI Taxonomy" id="220873"/>
    <lineage>
        <taxon>Eukaryota</taxon>
        <taxon>Metazoa</taxon>
        <taxon>Spiralia</taxon>
        <taxon>Lophotrochozoa</taxon>
        <taxon>Mollusca</taxon>
        <taxon>Bivalvia</taxon>
        <taxon>Autobranchia</taxon>
        <taxon>Pteriomorphia</taxon>
        <taxon>Arcoida</taxon>
        <taxon>Arcoidea</taxon>
        <taxon>Arcidae</taxon>
        <taxon>Tegillarca</taxon>
    </lineage>
</organism>
<gene>
    <name evidence="9" type="ORF">KUTeg_009212</name>
</gene>
<evidence type="ECO:0000313" key="9">
    <source>
        <dbReference type="EMBL" id="KAJ8313235.1"/>
    </source>
</evidence>
<evidence type="ECO:0000313" key="10">
    <source>
        <dbReference type="Proteomes" id="UP001217089"/>
    </source>
</evidence>
<keyword evidence="5 8" id="KW-1133">Transmembrane helix</keyword>
<proteinExistence type="inferred from homology"/>
<evidence type="ECO:0000256" key="5">
    <source>
        <dbReference type="ARBA" id="ARBA00022989"/>
    </source>
</evidence>
<accession>A0ABQ9F778</accession>
<keyword evidence="7" id="KW-0458">Lysosome</keyword>
<keyword evidence="6 8" id="KW-0472">Membrane</keyword>
<dbReference type="InterPro" id="IPR036259">
    <property type="entry name" value="MFS_trans_sf"/>
</dbReference>
<dbReference type="Gene3D" id="1.20.1250.20">
    <property type="entry name" value="MFS general substrate transporter like domains"/>
    <property type="match status" value="1"/>
</dbReference>
<sequence>MFYLLLIAEINKENRTINRRQYFCFDIPASLQDNMLRDLHLSETEYMAFYSYFSWPNVIMCFVGGYLTDRFFGIRVGTVIFCCLVIIGQNKFF</sequence>
<dbReference type="SUPFAM" id="SSF103473">
    <property type="entry name" value="MFS general substrate transporter"/>
    <property type="match status" value="1"/>
</dbReference>
<evidence type="ECO:0000256" key="1">
    <source>
        <dbReference type="ARBA" id="ARBA00004155"/>
    </source>
</evidence>
<dbReference type="InterPro" id="IPR052187">
    <property type="entry name" value="MFSD1"/>
</dbReference>
<keyword evidence="3" id="KW-0813">Transport</keyword>
<evidence type="ECO:0000256" key="6">
    <source>
        <dbReference type="ARBA" id="ARBA00023136"/>
    </source>
</evidence>
<comment type="subcellular location">
    <subcellularLocation>
        <location evidence="1">Lysosome membrane</location>
        <topology evidence="1">Multi-pass membrane protein</topology>
    </subcellularLocation>
</comment>
<protein>
    <submittedName>
        <fullName evidence="9">Uncharacterized protein</fullName>
    </submittedName>
</protein>
<evidence type="ECO:0000256" key="4">
    <source>
        <dbReference type="ARBA" id="ARBA00022692"/>
    </source>
</evidence>
<dbReference type="PANTHER" id="PTHR23512:SF3">
    <property type="entry name" value="MAJOR FACILITATOR SUPERFAMILY DOMAIN-CONTAINING PROTEIN 1"/>
    <property type="match status" value="1"/>
</dbReference>
<evidence type="ECO:0000256" key="3">
    <source>
        <dbReference type="ARBA" id="ARBA00022448"/>
    </source>
</evidence>
<dbReference type="PANTHER" id="PTHR23512">
    <property type="entry name" value="MAJOR FACILITATOR SUPERFAMILY DOMAIN-CONTAINING PROTEIN 1"/>
    <property type="match status" value="1"/>
</dbReference>
<name>A0ABQ9F778_TEGGR</name>
<feature type="transmembrane region" description="Helical" evidence="8">
    <location>
        <begin position="72"/>
        <end position="88"/>
    </location>
</feature>
<feature type="transmembrane region" description="Helical" evidence="8">
    <location>
        <begin position="47"/>
        <end position="66"/>
    </location>
</feature>
<comment type="caution">
    <text evidence="9">The sequence shown here is derived from an EMBL/GenBank/DDBJ whole genome shotgun (WGS) entry which is preliminary data.</text>
</comment>
<evidence type="ECO:0000256" key="7">
    <source>
        <dbReference type="ARBA" id="ARBA00023228"/>
    </source>
</evidence>
<comment type="similarity">
    <text evidence="2">Belongs to the major facilitator superfamily.</text>
</comment>
<keyword evidence="4 8" id="KW-0812">Transmembrane</keyword>
<evidence type="ECO:0000256" key="8">
    <source>
        <dbReference type="SAM" id="Phobius"/>
    </source>
</evidence>
<evidence type="ECO:0000256" key="2">
    <source>
        <dbReference type="ARBA" id="ARBA00008335"/>
    </source>
</evidence>
<reference evidence="9 10" key="1">
    <citation type="submission" date="2022-12" db="EMBL/GenBank/DDBJ databases">
        <title>Chromosome-level genome of Tegillarca granosa.</title>
        <authorList>
            <person name="Kim J."/>
        </authorList>
    </citation>
    <scope>NUCLEOTIDE SEQUENCE [LARGE SCALE GENOMIC DNA]</scope>
    <source>
        <strain evidence="9">Teg-2019</strain>
        <tissue evidence="9">Adductor muscle</tissue>
    </source>
</reference>
<dbReference type="Proteomes" id="UP001217089">
    <property type="component" value="Unassembled WGS sequence"/>
</dbReference>
<keyword evidence="10" id="KW-1185">Reference proteome</keyword>